<protein>
    <submittedName>
        <fullName evidence="1">Uncharacterized protein</fullName>
    </submittedName>
</protein>
<proteinExistence type="predicted"/>
<comment type="caution">
    <text evidence="1">The sequence shown here is derived from an EMBL/GenBank/DDBJ whole genome shotgun (WGS) entry which is preliminary data.</text>
</comment>
<evidence type="ECO:0000313" key="2">
    <source>
        <dbReference type="Proteomes" id="UP000076552"/>
    </source>
</evidence>
<sequence length="146" mass="16995">MAESFYIIITPDPTIGAQTFINGQETIWIKIGDASSPEDRRDMYKTHNCVFFWEEVKLVRSQQTQQAGDLFGNYVGTVMKDQLFGTVGQNDYVRITGTEWYRTTTKVQKVQNLAIDWASKLNTGTQNMKYFTRRDECRDWLRGLLF</sequence>
<dbReference type="Proteomes" id="UP000076552">
    <property type="component" value="Unassembled WGS sequence"/>
</dbReference>
<keyword evidence="2" id="KW-1185">Reference proteome</keyword>
<organism evidence="1 2">
    <name type="scientific">Colletotrichum tofieldiae</name>
    <dbReference type="NCBI Taxonomy" id="708197"/>
    <lineage>
        <taxon>Eukaryota</taxon>
        <taxon>Fungi</taxon>
        <taxon>Dikarya</taxon>
        <taxon>Ascomycota</taxon>
        <taxon>Pezizomycotina</taxon>
        <taxon>Sordariomycetes</taxon>
        <taxon>Hypocreomycetidae</taxon>
        <taxon>Glomerellales</taxon>
        <taxon>Glomerellaceae</taxon>
        <taxon>Colletotrichum</taxon>
        <taxon>Colletotrichum spaethianum species complex</taxon>
    </lineage>
</organism>
<reference evidence="1 2" key="1">
    <citation type="submission" date="2015-06" db="EMBL/GenBank/DDBJ databases">
        <title>Survival trade-offs in plant roots during colonization by closely related pathogenic and mutualistic fungi.</title>
        <authorList>
            <person name="Hacquard S."/>
            <person name="Kracher B."/>
            <person name="Hiruma K."/>
            <person name="Weinman A."/>
            <person name="Muench P."/>
            <person name="Garrido Oter R."/>
            <person name="Ver Loren van Themaat E."/>
            <person name="Dallerey J.-F."/>
            <person name="Damm U."/>
            <person name="Henrissat B."/>
            <person name="Lespinet O."/>
            <person name="Thon M."/>
            <person name="Kemen E."/>
            <person name="McHardy A.C."/>
            <person name="Schulze-Lefert P."/>
            <person name="O'Connell R.J."/>
        </authorList>
    </citation>
    <scope>NUCLEOTIDE SEQUENCE [LARGE SCALE GENOMIC DNA]</scope>
    <source>
        <strain evidence="1 2">0861</strain>
    </source>
</reference>
<gene>
    <name evidence="1" type="ORF">CT0861_10339</name>
</gene>
<evidence type="ECO:0000313" key="1">
    <source>
        <dbReference type="EMBL" id="KZL66301.1"/>
    </source>
</evidence>
<dbReference type="AlphaFoldDB" id="A0A166P1X8"/>
<name>A0A166P1X8_9PEZI</name>
<dbReference type="EMBL" id="LFIV01000182">
    <property type="protein sequence ID" value="KZL66301.1"/>
    <property type="molecule type" value="Genomic_DNA"/>
</dbReference>
<accession>A0A166P1X8</accession>